<evidence type="ECO:0000313" key="5">
    <source>
        <dbReference type="EMBL" id="RKQ15094.1"/>
    </source>
</evidence>
<reference evidence="5 6" key="1">
    <citation type="journal article" date="2016" name="Antonie Van Leeuwenhoek">
        <title>Lysinibacillus endophyticus sp. nov., an indole-3-acetic acid producing endophytic bacterium isolated from corn root (Zea mays cv. Xinken-5).</title>
        <authorList>
            <person name="Yu J."/>
            <person name="Guan X."/>
            <person name="Liu C."/>
            <person name="Xiang W."/>
            <person name="Yu Z."/>
            <person name="Liu X."/>
            <person name="Wang G."/>
        </authorList>
    </citation>
    <scope>NUCLEOTIDE SEQUENCE [LARGE SCALE GENOMIC DNA]</scope>
    <source>
        <strain evidence="5 6">DSM 100506</strain>
    </source>
</reference>
<dbReference type="OrthoDB" id="163346at2"/>
<dbReference type="InterPro" id="IPR036390">
    <property type="entry name" value="WH_DNA-bd_sf"/>
</dbReference>
<dbReference type="InterPro" id="IPR039422">
    <property type="entry name" value="MarR/SlyA-like"/>
</dbReference>
<keyword evidence="1" id="KW-0805">Transcription regulation</keyword>
<dbReference type="PANTHER" id="PTHR33164:SF101">
    <property type="entry name" value="TRANSCRIPTIONAL REPRESSOR MPRA"/>
    <property type="match status" value="1"/>
</dbReference>
<dbReference type="PRINTS" id="PR00598">
    <property type="entry name" value="HTHMARR"/>
</dbReference>
<dbReference type="InterPro" id="IPR036388">
    <property type="entry name" value="WH-like_DNA-bd_sf"/>
</dbReference>
<keyword evidence="3" id="KW-0804">Transcription</keyword>
<dbReference type="GO" id="GO:0003700">
    <property type="term" value="F:DNA-binding transcription factor activity"/>
    <property type="evidence" value="ECO:0007669"/>
    <property type="project" value="InterPro"/>
</dbReference>
<evidence type="ECO:0000256" key="2">
    <source>
        <dbReference type="ARBA" id="ARBA00023125"/>
    </source>
</evidence>
<comment type="caution">
    <text evidence="5">The sequence shown here is derived from an EMBL/GenBank/DDBJ whole genome shotgun (WGS) entry which is preliminary data.</text>
</comment>
<accession>A0A494YXZ0</accession>
<dbReference type="InterPro" id="IPR055166">
    <property type="entry name" value="Transc_reg_Sar_Rot_HTH"/>
</dbReference>
<gene>
    <name evidence="5" type="ORF">D8M03_12755</name>
</gene>
<organism evidence="5 6">
    <name type="scientific">Ureibacillus endophyticus</name>
    <dbReference type="NCBI Taxonomy" id="1978490"/>
    <lineage>
        <taxon>Bacteria</taxon>
        <taxon>Bacillati</taxon>
        <taxon>Bacillota</taxon>
        <taxon>Bacilli</taxon>
        <taxon>Bacillales</taxon>
        <taxon>Caryophanaceae</taxon>
        <taxon>Ureibacillus</taxon>
    </lineage>
</organism>
<keyword evidence="6" id="KW-1185">Reference proteome</keyword>
<proteinExistence type="predicted"/>
<dbReference type="Proteomes" id="UP000272238">
    <property type="component" value="Unassembled WGS sequence"/>
</dbReference>
<protein>
    <submittedName>
        <fullName evidence="5">MarR family transcriptional regulator</fullName>
    </submittedName>
</protein>
<dbReference type="Pfam" id="PF22381">
    <property type="entry name" value="Staph_reg_Sar_Rot"/>
    <property type="match status" value="1"/>
</dbReference>
<name>A0A494YXZ0_9BACL</name>
<dbReference type="PROSITE" id="PS50995">
    <property type="entry name" value="HTH_MARR_2"/>
    <property type="match status" value="1"/>
</dbReference>
<evidence type="ECO:0000256" key="1">
    <source>
        <dbReference type="ARBA" id="ARBA00023015"/>
    </source>
</evidence>
<feature type="domain" description="HTH marR-type" evidence="4">
    <location>
        <begin position="1"/>
        <end position="141"/>
    </location>
</feature>
<sequence>MKINSSLIETVMNSLFVAKKTFEALPPLPPGIKPIYHRVLNLLYLNKEQEKEFRVSELSVALDMQLPNMTKIINEMTDSGLVQKVRSNQDKRAVFIQITEEGTDYFINHVLVYRKRLQEEFEDIDEEDCYTMIRMIHTIQKKIQKAYDRNGEM</sequence>
<dbReference type="SUPFAM" id="SSF46785">
    <property type="entry name" value="Winged helix' DNA-binding domain"/>
    <property type="match status" value="1"/>
</dbReference>
<dbReference type="SMART" id="SM00347">
    <property type="entry name" value="HTH_MARR"/>
    <property type="match status" value="1"/>
</dbReference>
<evidence type="ECO:0000256" key="3">
    <source>
        <dbReference type="ARBA" id="ARBA00023163"/>
    </source>
</evidence>
<dbReference type="GO" id="GO:0006950">
    <property type="term" value="P:response to stress"/>
    <property type="evidence" value="ECO:0007669"/>
    <property type="project" value="TreeGrafter"/>
</dbReference>
<dbReference type="InterPro" id="IPR000835">
    <property type="entry name" value="HTH_MarR-typ"/>
</dbReference>
<dbReference type="Gene3D" id="1.10.10.10">
    <property type="entry name" value="Winged helix-like DNA-binding domain superfamily/Winged helix DNA-binding domain"/>
    <property type="match status" value="1"/>
</dbReference>
<dbReference type="GO" id="GO:0003677">
    <property type="term" value="F:DNA binding"/>
    <property type="evidence" value="ECO:0007669"/>
    <property type="project" value="UniProtKB-KW"/>
</dbReference>
<dbReference type="RefSeq" id="WP_121215210.1">
    <property type="nucleotide sequence ID" value="NZ_RBZN01000035.1"/>
</dbReference>
<evidence type="ECO:0000313" key="6">
    <source>
        <dbReference type="Proteomes" id="UP000272238"/>
    </source>
</evidence>
<dbReference type="PANTHER" id="PTHR33164">
    <property type="entry name" value="TRANSCRIPTIONAL REGULATOR, MARR FAMILY"/>
    <property type="match status" value="1"/>
</dbReference>
<keyword evidence="2" id="KW-0238">DNA-binding</keyword>
<evidence type="ECO:0000259" key="4">
    <source>
        <dbReference type="PROSITE" id="PS50995"/>
    </source>
</evidence>
<dbReference type="EMBL" id="RBZN01000035">
    <property type="protein sequence ID" value="RKQ15094.1"/>
    <property type="molecule type" value="Genomic_DNA"/>
</dbReference>
<dbReference type="AlphaFoldDB" id="A0A494YXZ0"/>